<name>A0ABR0EJK0_ZASCE</name>
<keyword evidence="1" id="KW-0732">Signal</keyword>
<accession>A0ABR0EJK0</accession>
<comment type="caution">
    <text evidence="2">The sequence shown here is derived from an EMBL/GenBank/DDBJ whole genome shotgun (WGS) entry which is preliminary data.</text>
</comment>
<gene>
    <name evidence="2" type="ORF">PRZ48_007186</name>
</gene>
<feature type="chain" id="PRO_5045086872" description="Apple domain-containing protein" evidence="1">
    <location>
        <begin position="21"/>
        <end position="206"/>
    </location>
</feature>
<organism evidence="2 3">
    <name type="scientific">Zasmidium cellare</name>
    <name type="common">Wine cellar mold</name>
    <name type="synonym">Racodium cellare</name>
    <dbReference type="NCBI Taxonomy" id="395010"/>
    <lineage>
        <taxon>Eukaryota</taxon>
        <taxon>Fungi</taxon>
        <taxon>Dikarya</taxon>
        <taxon>Ascomycota</taxon>
        <taxon>Pezizomycotina</taxon>
        <taxon>Dothideomycetes</taxon>
        <taxon>Dothideomycetidae</taxon>
        <taxon>Mycosphaerellales</taxon>
        <taxon>Mycosphaerellaceae</taxon>
        <taxon>Zasmidium</taxon>
    </lineage>
</organism>
<dbReference type="EMBL" id="JAXOVC010000005">
    <property type="protein sequence ID" value="KAK4501378.1"/>
    <property type="molecule type" value="Genomic_DNA"/>
</dbReference>
<keyword evidence="3" id="KW-1185">Reference proteome</keyword>
<feature type="signal peptide" evidence="1">
    <location>
        <begin position="1"/>
        <end position="20"/>
    </location>
</feature>
<evidence type="ECO:0000313" key="2">
    <source>
        <dbReference type="EMBL" id="KAK4501378.1"/>
    </source>
</evidence>
<protein>
    <recommendedName>
        <fullName evidence="4">Apple domain-containing protein</fullName>
    </recommendedName>
</protein>
<evidence type="ECO:0008006" key="4">
    <source>
        <dbReference type="Google" id="ProtNLM"/>
    </source>
</evidence>
<proteinExistence type="predicted"/>
<dbReference type="Proteomes" id="UP001305779">
    <property type="component" value="Unassembled WGS sequence"/>
</dbReference>
<reference evidence="2 3" key="1">
    <citation type="journal article" date="2023" name="G3 (Bethesda)">
        <title>A chromosome-level genome assembly of Zasmidium syzygii isolated from banana leaves.</title>
        <authorList>
            <person name="van Westerhoven A.C."/>
            <person name="Mehrabi R."/>
            <person name="Talebi R."/>
            <person name="Steentjes M.B.F."/>
            <person name="Corcolon B."/>
            <person name="Chong P.A."/>
            <person name="Kema G.H.J."/>
            <person name="Seidl M.F."/>
        </authorList>
    </citation>
    <scope>NUCLEOTIDE SEQUENCE [LARGE SCALE GENOMIC DNA]</scope>
    <source>
        <strain evidence="2 3">P124</strain>
    </source>
</reference>
<evidence type="ECO:0000256" key="1">
    <source>
        <dbReference type="SAM" id="SignalP"/>
    </source>
</evidence>
<evidence type="ECO:0000313" key="3">
    <source>
        <dbReference type="Proteomes" id="UP001305779"/>
    </source>
</evidence>
<sequence>MKNQYLLAALAAFAPSTVHAASNCFNNPLHNLNYDHDQQYYTNDLRLDNSSSKEGSGNCSRTQGQSNNMCYIRSTRESVEHGRRSDRNGLFITATVTLAAPSYTHVWGPQKGCQDTVDRDTLQLSSDVTEKSDATEQCKDWCSQKTVCTGLYVQYMFPAYGVTPFWQCYANDHKFDADTDLLCNLTTNIWGEADAYNALGRGKPAS</sequence>